<organism evidence="1 2">
    <name type="scientific">Novosphingobium sediminicola</name>
    <dbReference type="NCBI Taxonomy" id="563162"/>
    <lineage>
        <taxon>Bacteria</taxon>
        <taxon>Pseudomonadati</taxon>
        <taxon>Pseudomonadota</taxon>
        <taxon>Alphaproteobacteria</taxon>
        <taxon>Sphingomonadales</taxon>
        <taxon>Sphingomonadaceae</taxon>
        <taxon>Novosphingobium</taxon>
    </lineage>
</organism>
<gene>
    <name evidence="1" type="ORF">GGR38_000299</name>
</gene>
<proteinExistence type="predicted"/>
<dbReference type="Pfam" id="PF05926">
    <property type="entry name" value="Phage_GPL"/>
    <property type="match status" value="1"/>
</dbReference>
<dbReference type="InterPro" id="IPR009225">
    <property type="entry name" value="Phage_head_completion_GpL"/>
</dbReference>
<sequence>MSSFTATPIAPPDDPDAQVVADGWFPPVKLADVREGLNIGGGAITQLQLTLAIEGGMLSALRQLAAWRTSRALAGAASLAGVTADTLNGKNRAELLWTRAVGYYAAADLAAGNRDIASSDSGLARASEKAALADEYRREGHAAIADLLSIGASLVARNRVEML</sequence>
<dbReference type="Proteomes" id="UP000548867">
    <property type="component" value="Unassembled WGS sequence"/>
</dbReference>
<evidence type="ECO:0008006" key="3">
    <source>
        <dbReference type="Google" id="ProtNLM"/>
    </source>
</evidence>
<dbReference type="AlphaFoldDB" id="A0A7W6CCN2"/>
<protein>
    <recommendedName>
        <fullName evidence="3">Head completion/stabilization protein</fullName>
    </recommendedName>
</protein>
<evidence type="ECO:0000313" key="1">
    <source>
        <dbReference type="EMBL" id="MBB3953387.1"/>
    </source>
</evidence>
<dbReference type="RefSeq" id="WP_183621965.1">
    <property type="nucleotide sequence ID" value="NZ_JACIDX010000001.1"/>
</dbReference>
<dbReference type="EMBL" id="JACIDX010000001">
    <property type="protein sequence ID" value="MBB3953387.1"/>
    <property type="molecule type" value="Genomic_DNA"/>
</dbReference>
<reference evidence="1 2" key="1">
    <citation type="submission" date="2020-08" db="EMBL/GenBank/DDBJ databases">
        <title>Genomic Encyclopedia of Type Strains, Phase IV (KMG-IV): sequencing the most valuable type-strain genomes for metagenomic binning, comparative biology and taxonomic classification.</title>
        <authorList>
            <person name="Goeker M."/>
        </authorList>
    </citation>
    <scope>NUCLEOTIDE SEQUENCE [LARGE SCALE GENOMIC DNA]</scope>
    <source>
        <strain evidence="1 2">DSM 27057</strain>
    </source>
</reference>
<comment type="caution">
    <text evidence="1">The sequence shown here is derived from an EMBL/GenBank/DDBJ whole genome shotgun (WGS) entry which is preliminary data.</text>
</comment>
<name>A0A7W6CCN2_9SPHN</name>
<accession>A0A7W6CCN2</accession>
<evidence type="ECO:0000313" key="2">
    <source>
        <dbReference type="Proteomes" id="UP000548867"/>
    </source>
</evidence>
<keyword evidence="2" id="KW-1185">Reference proteome</keyword>